<gene>
    <name evidence="1" type="ORF">NW762_012903</name>
</gene>
<comment type="caution">
    <text evidence="1">The sequence shown here is derived from an EMBL/GenBank/DDBJ whole genome shotgun (WGS) entry which is preliminary data.</text>
</comment>
<protein>
    <submittedName>
        <fullName evidence="1">Uncharacterized protein</fullName>
    </submittedName>
</protein>
<dbReference type="InterPro" id="IPR038765">
    <property type="entry name" value="Papain-like_cys_pep_sf"/>
</dbReference>
<evidence type="ECO:0000313" key="1">
    <source>
        <dbReference type="EMBL" id="KAJ4248133.1"/>
    </source>
</evidence>
<organism evidence="1 2">
    <name type="scientific">Fusarium torreyae</name>
    <dbReference type="NCBI Taxonomy" id="1237075"/>
    <lineage>
        <taxon>Eukaryota</taxon>
        <taxon>Fungi</taxon>
        <taxon>Dikarya</taxon>
        <taxon>Ascomycota</taxon>
        <taxon>Pezizomycotina</taxon>
        <taxon>Sordariomycetes</taxon>
        <taxon>Hypocreomycetidae</taxon>
        <taxon>Hypocreales</taxon>
        <taxon>Nectriaceae</taxon>
        <taxon>Fusarium</taxon>
    </lineage>
</organism>
<dbReference type="AlphaFoldDB" id="A0A9W8RLQ6"/>
<reference evidence="1" key="1">
    <citation type="submission" date="2022-09" db="EMBL/GenBank/DDBJ databases">
        <title>Fusarium specimens isolated from Avocado Roots.</title>
        <authorList>
            <person name="Stajich J."/>
            <person name="Roper C."/>
            <person name="Heimlech-Rivalta G."/>
        </authorList>
    </citation>
    <scope>NUCLEOTIDE SEQUENCE</scope>
    <source>
        <strain evidence="1">CF00136</strain>
    </source>
</reference>
<keyword evidence="2" id="KW-1185">Reference proteome</keyword>
<sequence length="179" mass="20315">MASSARLAQLRAAACRELWPSPSAPEAAVLEAVDLSPSVITVRLDDVCKEKPLILDERREKTRKDIHCNEQLSSEMIYGLVGSLGTWAFTNAALIDPTWPQNIRDSDKKQRIFIPIVDSYCWRLAVLHVDARRNDYYDSTNSALYETARETLSQIARQMQPRPLRVSTHAPVHIANRWS</sequence>
<name>A0A9W8RLQ6_9HYPO</name>
<proteinExistence type="predicted"/>
<dbReference type="EMBL" id="JAOQAZ010000037">
    <property type="protein sequence ID" value="KAJ4248133.1"/>
    <property type="molecule type" value="Genomic_DNA"/>
</dbReference>
<evidence type="ECO:0000313" key="2">
    <source>
        <dbReference type="Proteomes" id="UP001152049"/>
    </source>
</evidence>
<dbReference type="SUPFAM" id="SSF54001">
    <property type="entry name" value="Cysteine proteinases"/>
    <property type="match status" value="1"/>
</dbReference>
<dbReference type="Proteomes" id="UP001152049">
    <property type="component" value="Unassembled WGS sequence"/>
</dbReference>
<accession>A0A9W8RLQ6</accession>